<dbReference type="KEGG" id="dfl:DFE_0354"/>
<dbReference type="Pfam" id="PF01187">
    <property type="entry name" value="MIF"/>
    <property type="match status" value="1"/>
</dbReference>
<comment type="catalytic activity">
    <reaction evidence="6">
        <text>L-dopachrome = 5,6-dihydroxyindole-2-carboxylate</text>
        <dbReference type="Rhea" id="RHEA:13041"/>
        <dbReference type="ChEBI" id="CHEBI:16875"/>
        <dbReference type="ChEBI" id="CHEBI:57509"/>
        <dbReference type="EC" id="5.3.3.12"/>
    </reaction>
</comment>
<protein>
    <recommendedName>
        <fullName evidence="11">L-dopachrome isomerase</fullName>
        <ecNumber evidence="8">5.3.2.1</ecNumber>
        <ecNumber evidence="7">5.3.3.12</ecNumber>
    </recommendedName>
    <alternativeName>
        <fullName evidence="9">L-dopachrome tautomerase</fullName>
    </alternativeName>
    <alternativeName>
        <fullName evidence="10">Phenylpyruvate tautomerase</fullName>
    </alternativeName>
</protein>
<keyword evidence="2" id="KW-0202">Cytokine</keyword>
<dbReference type="SUPFAM" id="SSF55331">
    <property type="entry name" value="Tautomerase/MIF"/>
    <property type="match status" value="1"/>
</dbReference>
<dbReference type="GO" id="GO:0004167">
    <property type="term" value="F:dopachrome isomerase activity"/>
    <property type="evidence" value="ECO:0007669"/>
    <property type="project" value="UniProtKB-EC"/>
</dbReference>
<keyword evidence="3" id="KW-0964">Secreted</keyword>
<organism evidence="12 13">
    <name type="scientific">Desulfovibrio ferrophilus</name>
    <dbReference type="NCBI Taxonomy" id="241368"/>
    <lineage>
        <taxon>Bacteria</taxon>
        <taxon>Pseudomonadati</taxon>
        <taxon>Thermodesulfobacteriota</taxon>
        <taxon>Desulfovibrionia</taxon>
        <taxon>Desulfovibrionales</taxon>
        <taxon>Desulfovibrionaceae</taxon>
        <taxon>Desulfovibrio</taxon>
    </lineage>
</organism>
<dbReference type="GO" id="GO:0050178">
    <property type="term" value="F:phenylpyruvate tautomerase activity"/>
    <property type="evidence" value="ECO:0007669"/>
    <property type="project" value="UniProtKB-EC"/>
</dbReference>
<sequence>MPYVKVQTNVDLDEAARQELTRKLSTLASELTGKPEQWVMAQVQAGVTLMHGGSFGPAAYVEFKSIGLNEGVCADQSAGICELLTAEIGVPAEHVYIEFKNLERCLFGWNGATF</sequence>
<dbReference type="PANTHER" id="PTHR11954">
    <property type="entry name" value="D-DOPACHROME DECARBOXYLASE"/>
    <property type="match status" value="1"/>
</dbReference>
<evidence type="ECO:0000256" key="3">
    <source>
        <dbReference type="ARBA" id="ARBA00022525"/>
    </source>
</evidence>
<dbReference type="OrthoDB" id="5769863at2"/>
<dbReference type="GO" id="GO:0005615">
    <property type="term" value="C:extracellular space"/>
    <property type="evidence" value="ECO:0007669"/>
    <property type="project" value="UniProtKB-KW"/>
</dbReference>
<comment type="catalytic activity">
    <reaction evidence="5">
        <text>3-phenylpyruvate = enol-phenylpyruvate</text>
        <dbReference type="Rhea" id="RHEA:17097"/>
        <dbReference type="ChEBI" id="CHEBI:16815"/>
        <dbReference type="ChEBI" id="CHEBI:18005"/>
        <dbReference type="EC" id="5.3.2.1"/>
    </reaction>
</comment>
<evidence type="ECO:0000313" key="12">
    <source>
        <dbReference type="EMBL" id="BBD07080.1"/>
    </source>
</evidence>
<dbReference type="RefSeq" id="WP_126375975.1">
    <property type="nucleotide sequence ID" value="NZ_AP017378.1"/>
</dbReference>
<keyword evidence="13" id="KW-1185">Reference proteome</keyword>
<keyword evidence="4" id="KW-0413">Isomerase</keyword>
<evidence type="ECO:0000256" key="4">
    <source>
        <dbReference type="ARBA" id="ARBA00023235"/>
    </source>
</evidence>
<evidence type="ECO:0000256" key="2">
    <source>
        <dbReference type="ARBA" id="ARBA00022514"/>
    </source>
</evidence>
<evidence type="ECO:0000256" key="6">
    <source>
        <dbReference type="ARBA" id="ARBA00036823"/>
    </source>
</evidence>
<dbReference type="InterPro" id="IPR014347">
    <property type="entry name" value="Tautomerase/MIF_sf"/>
</dbReference>
<dbReference type="EC" id="5.3.2.1" evidence="8"/>
<evidence type="ECO:0000256" key="10">
    <source>
        <dbReference type="ARBA" id="ARBA00041912"/>
    </source>
</evidence>
<evidence type="ECO:0000313" key="13">
    <source>
        <dbReference type="Proteomes" id="UP000269883"/>
    </source>
</evidence>
<dbReference type="PANTHER" id="PTHR11954:SF6">
    <property type="entry name" value="MACROPHAGE MIGRATION INHIBITORY FACTOR"/>
    <property type="match status" value="1"/>
</dbReference>
<proteinExistence type="predicted"/>
<name>A0A2Z6AV39_9BACT</name>
<evidence type="ECO:0000256" key="9">
    <source>
        <dbReference type="ARBA" id="ARBA00041631"/>
    </source>
</evidence>
<accession>A0A2Z6AV39</accession>
<evidence type="ECO:0000256" key="11">
    <source>
        <dbReference type="ARBA" id="ARBA00042730"/>
    </source>
</evidence>
<dbReference type="EC" id="5.3.3.12" evidence="7"/>
<evidence type="ECO:0000256" key="1">
    <source>
        <dbReference type="ARBA" id="ARBA00004613"/>
    </source>
</evidence>
<comment type="subcellular location">
    <subcellularLocation>
        <location evidence="1">Secreted</location>
    </subcellularLocation>
</comment>
<evidence type="ECO:0000256" key="7">
    <source>
        <dbReference type="ARBA" id="ARBA00038932"/>
    </source>
</evidence>
<reference evidence="12 13" key="1">
    <citation type="journal article" date="2018" name="Sci. Adv.">
        <title>Multi-heme cytochromes provide a pathway for survival in energy-limited environments.</title>
        <authorList>
            <person name="Deng X."/>
            <person name="Dohmae N."/>
            <person name="Nealson K.H."/>
            <person name="Hashimoto K."/>
            <person name="Okamoto A."/>
        </authorList>
    </citation>
    <scope>NUCLEOTIDE SEQUENCE [LARGE SCALE GENOMIC DNA]</scope>
    <source>
        <strain evidence="12 13">IS5</strain>
    </source>
</reference>
<dbReference type="Gene3D" id="3.30.429.10">
    <property type="entry name" value="Macrophage Migration Inhibitory Factor"/>
    <property type="match status" value="1"/>
</dbReference>
<gene>
    <name evidence="12" type="ORF">DFE_0354</name>
</gene>
<dbReference type="InterPro" id="IPR001398">
    <property type="entry name" value="Macrophage_inhib_fac"/>
</dbReference>
<dbReference type="GO" id="GO:0005125">
    <property type="term" value="F:cytokine activity"/>
    <property type="evidence" value="ECO:0007669"/>
    <property type="project" value="UniProtKB-KW"/>
</dbReference>
<evidence type="ECO:0000256" key="8">
    <source>
        <dbReference type="ARBA" id="ARBA00039086"/>
    </source>
</evidence>
<dbReference type="AlphaFoldDB" id="A0A2Z6AV39"/>
<dbReference type="Proteomes" id="UP000269883">
    <property type="component" value="Chromosome"/>
</dbReference>
<evidence type="ECO:0000256" key="5">
    <source>
        <dbReference type="ARBA" id="ARBA00036735"/>
    </source>
</evidence>
<dbReference type="EMBL" id="AP017378">
    <property type="protein sequence ID" value="BBD07080.1"/>
    <property type="molecule type" value="Genomic_DNA"/>
</dbReference>